<dbReference type="AlphaFoldDB" id="A0A165N308"/>
<keyword evidence="2" id="KW-1185">Reference proteome</keyword>
<proteinExistence type="predicted"/>
<evidence type="ECO:0008006" key="3">
    <source>
        <dbReference type="Google" id="ProtNLM"/>
    </source>
</evidence>
<accession>A0A165N308</accession>
<protein>
    <recommendedName>
        <fullName evidence="3">UDENN domain-containing protein</fullName>
    </recommendedName>
</protein>
<name>A0A165N308_EXIGL</name>
<dbReference type="OrthoDB" id="10614443at2759"/>
<evidence type="ECO:0000313" key="1">
    <source>
        <dbReference type="EMBL" id="KZW00134.1"/>
    </source>
</evidence>
<gene>
    <name evidence="1" type="ORF">EXIGLDRAFT_176888</name>
</gene>
<sequence length="217" mass="24271">MAGDDPRNDEIHDAYVLEAVASWPEPLVANERATLVLPRIRGERLEFDPLSTTRLSSPHVAHDSNDVHEWFTSASDAFLLPDDKFGASMLCFFQLEESRTVFAACFHLPSVRSSRRDKRFVPCDPAHFYRTTRSSASRLQALFAQLPALPLPSDRSSRHGLESPTRHARYSVLHILCFVDAFSDEPHDPPISSLMLSEVALGTLPDEVQFDDVVAAI</sequence>
<dbReference type="EMBL" id="KV425903">
    <property type="protein sequence ID" value="KZW00134.1"/>
    <property type="molecule type" value="Genomic_DNA"/>
</dbReference>
<dbReference type="Proteomes" id="UP000077266">
    <property type="component" value="Unassembled WGS sequence"/>
</dbReference>
<organism evidence="1 2">
    <name type="scientific">Exidia glandulosa HHB12029</name>
    <dbReference type="NCBI Taxonomy" id="1314781"/>
    <lineage>
        <taxon>Eukaryota</taxon>
        <taxon>Fungi</taxon>
        <taxon>Dikarya</taxon>
        <taxon>Basidiomycota</taxon>
        <taxon>Agaricomycotina</taxon>
        <taxon>Agaricomycetes</taxon>
        <taxon>Auriculariales</taxon>
        <taxon>Exidiaceae</taxon>
        <taxon>Exidia</taxon>
    </lineage>
</organism>
<reference evidence="1 2" key="1">
    <citation type="journal article" date="2016" name="Mol. Biol. Evol.">
        <title>Comparative Genomics of Early-Diverging Mushroom-Forming Fungi Provides Insights into the Origins of Lignocellulose Decay Capabilities.</title>
        <authorList>
            <person name="Nagy L.G."/>
            <person name="Riley R."/>
            <person name="Tritt A."/>
            <person name="Adam C."/>
            <person name="Daum C."/>
            <person name="Floudas D."/>
            <person name="Sun H."/>
            <person name="Yadav J.S."/>
            <person name="Pangilinan J."/>
            <person name="Larsson K.H."/>
            <person name="Matsuura K."/>
            <person name="Barry K."/>
            <person name="Labutti K."/>
            <person name="Kuo R."/>
            <person name="Ohm R.A."/>
            <person name="Bhattacharya S.S."/>
            <person name="Shirouzu T."/>
            <person name="Yoshinaga Y."/>
            <person name="Martin F.M."/>
            <person name="Grigoriev I.V."/>
            <person name="Hibbett D.S."/>
        </authorList>
    </citation>
    <scope>NUCLEOTIDE SEQUENCE [LARGE SCALE GENOMIC DNA]</scope>
    <source>
        <strain evidence="1 2">HHB12029</strain>
    </source>
</reference>
<dbReference type="InParanoid" id="A0A165N308"/>
<evidence type="ECO:0000313" key="2">
    <source>
        <dbReference type="Proteomes" id="UP000077266"/>
    </source>
</evidence>